<comment type="caution">
    <text evidence="1">The sequence shown here is derived from an EMBL/GenBank/DDBJ whole genome shotgun (WGS) entry which is preliminary data.</text>
</comment>
<dbReference type="SUPFAM" id="SSF160719">
    <property type="entry name" value="gpW/gp25-like"/>
    <property type="match status" value="1"/>
</dbReference>
<proteinExistence type="predicted"/>
<dbReference type="EMBL" id="JACHIR010000001">
    <property type="protein sequence ID" value="MBB5896055.1"/>
    <property type="molecule type" value="Genomic_DNA"/>
</dbReference>
<accession>A0A7W9KNX0</accession>
<evidence type="ECO:0000313" key="2">
    <source>
        <dbReference type="Proteomes" id="UP000585638"/>
    </source>
</evidence>
<keyword evidence="2" id="KW-1185">Reference proteome</keyword>
<organism evidence="1 2">
    <name type="scientific">Kutzneria kofuensis</name>
    <dbReference type="NCBI Taxonomy" id="103725"/>
    <lineage>
        <taxon>Bacteria</taxon>
        <taxon>Bacillati</taxon>
        <taxon>Actinomycetota</taxon>
        <taxon>Actinomycetes</taxon>
        <taxon>Pseudonocardiales</taxon>
        <taxon>Pseudonocardiaceae</taxon>
        <taxon>Kutzneria</taxon>
    </lineage>
</organism>
<evidence type="ECO:0000313" key="1">
    <source>
        <dbReference type="EMBL" id="MBB5896055.1"/>
    </source>
</evidence>
<protein>
    <recommendedName>
        <fullName evidence="3">IraD/Gp25-like domain-containing protein</fullName>
    </recommendedName>
</protein>
<dbReference type="RefSeq" id="WP_184867764.1">
    <property type="nucleotide sequence ID" value="NZ_BAAAWY010000035.1"/>
</dbReference>
<dbReference type="AlphaFoldDB" id="A0A7W9KNX0"/>
<reference evidence="1 2" key="1">
    <citation type="submission" date="2020-08" db="EMBL/GenBank/DDBJ databases">
        <title>Sequencing the genomes of 1000 actinobacteria strains.</title>
        <authorList>
            <person name="Klenk H.-P."/>
        </authorList>
    </citation>
    <scope>NUCLEOTIDE SEQUENCE [LARGE SCALE GENOMIC DNA]</scope>
    <source>
        <strain evidence="1 2">DSM 43851</strain>
    </source>
</reference>
<gene>
    <name evidence="1" type="ORF">BJ998_007251</name>
</gene>
<dbReference type="Proteomes" id="UP000585638">
    <property type="component" value="Unassembled WGS sequence"/>
</dbReference>
<name>A0A7W9KNX0_9PSEU</name>
<evidence type="ECO:0008006" key="3">
    <source>
        <dbReference type="Google" id="ProtNLM"/>
    </source>
</evidence>
<sequence length="132" mass="14293">MTTYHGSGLRVDDGDIGFTDGRLNEVVGPPNLVQALTIRVLTPLGTDRYDTRYGLDTASIFTAPVGAHDMASLLKLNLVRTIGTDSRVRDVRDIQVYQRDPAAHDRTWRADVTVTAADGATLDLPVELGAQS</sequence>